<dbReference type="GeneID" id="35122467"/>
<dbReference type="Proteomes" id="UP000586031">
    <property type="component" value="Unassembled WGS sequence"/>
</dbReference>
<organism evidence="1 6">
    <name type="scientific">Methanobacterium subterraneum</name>
    <dbReference type="NCBI Taxonomy" id="59277"/>
    <lineage>
        <taxon>Archaea</taxon>
        <taxon>Methanobacteriati</taxon>
        <taxon>Methanobacteriota</taxon>
        <taxon>Methanomada group</taxon>
        <taxon>Methanobacteria</taxon>
        <taxon>Methanobacteriales</taxon>
        <taxon>Methanobacteriaceae</taxon>
        <taxon>Methanobacterium</taxon>
    </lineage>
</organism>
<name>A0A2H4VD51_9EURY</name>
<evidence type="ECO:0000313" key="7">
    <source>
        <dbReference type="Proteomes" id="UP000591058"/>
    </source>
</evidence>
<dbReference type="KEGG" id="msub:BK009_05040"/>
<dbReference type="Proteomes" id="UP000232806">
    <property type="component" value="Chromosome"/>
</dbReference>
<dbReference type="Proteomes" id="UP000591058">
    <property type="component" value="Unassembled WGS sequence"/>
</dbReference>
<dbReference type="EMBL" id="JABBYL010000037">
    <property type="protein sequence ID" value="NMO10237.1"/>
    <property type="molecule type" value="Genomic_DNA"/>
</dbReference>
<proteinExistence type="predicted"/>
<keyword evidence="5" id="KW-1185">Reference proteome</keyword>
<evidence type="ECO:0000313" key="4">
    <source>
        <dbReference type="EMBL" id="NMO10237.1"/>
    </source>
</evidence>
<gene>
    <name evidence="1" type="ORF">BK007_08405</name>
    <name evidence="2" type="ORF">BK009_05040</name>
    <name evidence="3" type="ORF">HA271_08015</name>
    <name evidence="4" type="ORF">HG719_10510</name>
</gene>
<reference evidence="3" key="2">
    <citation type="journal article" date="2020" name="bioRxiv">
        <title>A rank-normalized archaeal taxonomy based on genome phylogeny resolves widespread incomplete and uneven classifications.</title>
        <authorList>
            <person name="Rinke C."/>
            <person name="Chuvochina M."/>
            <person name="Mussig A.J."/>
            <person name="Chaumeil P.-A."/>
            <person name="Waite D.W."/>
            <person name="Whitman W.B."/>
            <person name="Parks D.H."/>
            <person name="Hugenholtz P."/>
        </authorList>
    </citation>
    <scope>NUCLEOTIDE SEQUENCE</scope>
    <source>
        <strain evidence="3">UBA11802</strain>
    </source>
</reference>
<evidence type="ECO:0000313" key="2">
    <source>
        <dbReference type="EMBL" id="AUB60102.1"/>
    </source>
</evidence>
<dbReference type="RefSeq" id="WP_100905993.1">
    <property type="nucleotide sequence ID" value="NZ_CP017766.1"/>
</dbReference>
<sequence length="127" mass="13894">MDDADTNSLKMDFLSSDALKAQSSIEKISMIVEKVKKGELLVIEGGLEPEEEAELIETTMREIDVESFMGIDIYTLEKDESSFFGLSKKKTVGITIIGPANVMKAVKRKSNFLSMVASLGGSDASMY</sequence>
<dbReference type="EMBL" id="CP017766">
    <property type="protein sequence ID" value="AUB56017.1"/>
    <property type="molecule type" value="Genomic_DNA"/>
</dbReference>
<protein>
    <submittedName>
        <fullName evidence="3">DUF2073 domain-containing protein</fullName>
    </submittedName>
</protein>
<dbReference type="Pfam" id="PF09846">
    <property type="entry name" value="OapB"/>
    <property type="match status" value="1"/>
</dbReference>
<dbReference type="EMBL" id="DUHE01000224">
    <property type="protein sequence ID" value="HII84759.1"/>
    <property type="molecule type" value="Genomic_DNA"/>
</dbReference>
<dbReference type="Proteomes" id="UP000232631">
    <property type="component" value="Chromosome"/>
</dbReference>
<evidence type="ECO:0000313" key="6">
    <source>
        <dbReference type="Proteomes" id="UP000232806"/>
    </source>
</evidence>
<dbReference type="AlphaFoldDB" id="A0A2H4VD51"/>
<evidence type="ECO:0000313" key="1">
    <source>
        <dbReference type="EMBL" id="AUB56017.1"/>
    </source>
</evidence>
<accession>A0A2H4VPW9</accession>
<reference evidence="5 6" key="1">
    <citation type="submission" date="2016-10" db="EMBL/GenBank/DDBJ databases">
        <title>Comparative genomics between deep and shallow subseafloor isolates.</title>
        <authorList>
            <person name="Ishii S."/>
            <person name="Miller J.R."/>
            <person name="Sutton G."/>
            <person name="Suzuki S."/>
            <person name="Methe B."/>
            <person name="Inagaki F."/>
            <person name="Imachi H."/>
        </authorList>
    </citation>
    <scope>NUCLEOTIDE SEQUENCE [LARGE SCALE GENOMIC DNA]</scope>
    <source>
        <strain evidence="2 5">A8p</strain>
        <strain evidence="1 6">MO-MB1</strain>
    </source>
</reference>
<dbReference type="EMBL" id="CP017768">
    <property type="protein sequence ID" value="AUB60102.1"/>
    <property type="molecule type" value="Genomic_DNA"/>
</dbReference>
<accession>A0A2H4VD51</accession>
<evidence type="ECO:0000313" key="5">
    <source>
        <dbReference type="Proteomes" id="UP000232631"/>
    </source>
</evidence>
<dbReference type="InterPro" id="IPR012017">
    <property type="entry name" value="OapB-like"/>
</dbReference>
<dbReference type="PIRSF" id="PIRSF004977">
    <property type="entry name" value="UCP004977"/>
    <property type="match status" value="1"/>
</dbReference>
<reference evidence="4 7" key="3">
    <citation type="submission" date="2020-04" db="EMBL/GenBank/DDBJ databases">
        <title>Draft genome of Methanobacterium subterraneum isolated from animal feces.</title>
        <authorList>
            <person name="Ouboter H.T."/>
            <person name="Berger S."/>
            <person name="Gungor E."/>
            <person name="Jetten M.S.M."/>
            <person name="Welte C.U."/>
        </authorList>
    </citation>
    <scope>NUCLEOTIDE SEQUENCE [LARGE SCALE GENOMIC DNA]</scope>
    <source>
        <strain evidence="4">HO_2020</strain>
    </source>
</reference>
<dbReference type="OrthoDB" id="74375at2157"/>
<evidence type="ECO:0000313" key="3">
    <source>
        <dbReference type="EMBL" id="HII84759.1"/>
    </source>
</evidence>